<sequence>MTKESYRMPDGFLWGAANAAHQFEGAWDVDGKGISIADVMLAGTKPWLNGQAPAKYANATAAGLATKHRLVTDQVEEGGNYPNHRGIDFYHTYPEDFALMKEMGMNAFRTSIAWTRIFPNGDEAEPNEAGLAYYDRFFDKMLALGIEPVVTLNHFEMPYHLVTEYGGWRNRKLIDFFTKYTRVVLERYGDRVSYWMTHNEINNQAQYFSDHLMLQNSGLKDYDESDAEELMYLASHHELVASALAVKIAHEVKEKVGNPKLQMANMIAMNPIYPHTSNPADQMAAYRAMEQTYWWGDVAARGEYPKWLLNYFEHHNFKIDITEEDKQILAENTVDYVAFSYYMSNVIGADDNPWIDFRLDKNHFDNEFLEKSDWGWQIDPVGLRWALNWMYDRWDKEMMIVENGFGAYDQLESDNSIHDDYRIKYHQDHVLNMERAVVIDGIPVMGYLPWSGIDMISASTGEMLKRYGFIFVDLDDAGQGSGKRYKKDSYYWYQKLVHSNGTEL</sequence>
<comment type="similarity">
    <text evidence="1 4">Belongs to the glycosyl hydrolase 1 family.</text>
</comment>
<evidence type="ECO:0000313" key="5">
    <source>
        <dbReference type="EMBL" id="RDL06518.1"/>
    </source>
</evidence>
<dbReference type="PROSITE" id="PS00653">
    <property type="entry name" value="GLYCOSYL_HYDROL_F1_2"/>
    <property type="match status" value="1"/>
</dbReference>
<dbReference type="GO" id="GO:0008422">
    <property type="term" value="F:beta-glucosidase activity"/>
    <property type="evidence" value="ECO:0007669"/>
    <property type="project" value="TreeGrafter"/>
</dbReference>
<evidence type="ECO:0000256" key="1">
    <source>
        <dbReference type="ARBA" id="ARBA00010838"/>
    </source>
</evidence>
<dbReference type="InterPro" id="IPR017853">
    <property type="entry name" value="GH"/>
</dbReference>
<dbReference type="EMBL" id="QRAS01000002">
    <property type="protein sequence ID" value="RDL06518.1"/>
    <property type="molecule type" value="Genomic_DNA"/>
</dbReference>
<dbReference type="InterPro" id="IPR033132">
    <property type="entry name" value="GH_1_N_CS"/>
</dbReference>
<dbReference type="PANTHER" id="PTHR10353:SF85">
    <property type="entry name" value="ARYL-PHOSPHO-BETA-D-GLUCOSIDASE BGLA"/>
    <property type="match status" value="1"/>
</dbReference>
<dbReference type="SUPFAM" id="SSF51445">
    <property type="entry name" value="(Trans)glycosidases"/>
    <property type="match status" value="1"/>
</dbReference>
<dbReference type="KEGG" id="wso:WSWS_00155"/>
<keyword evidence="3" id="KW-0326">Glycosidase</keyword>
<name>A0A288QS85_9LACO</name>
<protein>
    <submittedName>
        <fullName evidence="5">6-phospho-beta-glucosidase</fullName>
    </submittedName>
</protein>
<accession>A0A288QS85</accession>
<evidence type="ECO:0000256" key="2">
    <source>
        <dbReference type="ARBA" id="ARBA00022801"/>
    </source>
</evidence>
<dbReference type="Gene3D" id="3.20.20.80">
    <property type="entry name" value="Glycosidases"/>
    <property type="match status" value="1"/>
</dbReference>
<dbReference type="RefSeq" id="WP_070229474.1">
    <property type="nucleotide sequence ID" value="NZ_BJYO01000003.1"/>
</dbReference>
<dbReference type="GeneID" id="94545368"/>
<dbReference type="AlphaFoldDB" id="A0A288QS85"/>
<dbReference type="PANTHER" id="PTHR10353">
    <property type="entry name" value="GLYCOSYL HYDROLASE"/>
    <property type="match status" value="1"/>
</dbReference>
<gene>
    <name evidence="5" type="ORF">DFP99_0896</name>
</gene>
<reference evidence="5 6" key="1">
    <citation type="submission" date="2018-07" db="EMBL/GenBank/DDBJ databases">
        <title>Genomic Encyclopedia of Type Strains, Phase III (KMG-III): the genomes of soil and plant-associated and newly described type strains.</title>
        <authorList>
            <person name="Whitman W."/>
        </authorList>
    </citation>
    <scope>NUCLEOTIDE SEQUENCE [LARGE SCALE GENOMIC DNA]</scope>
    <source>
        <strain evidence="5 6">CECT 7031</strain>
    </source>
</reference>
<dbReference type="NCBIfam" id="NF007154">
    <property type="entry name" value="PRK09589.1"/>
    <property type="match status" value="1"/>
</dbReference>
<keyword evidence="6" id="KW-1185">Reference proteome</keyword>
<comment type="caution">
    <text evidence="5">The sequence shown here is derived from an EMBL/GenBank/DDBJ whole genome shotgun (WGS) entry which is preliminary data.</text>
</comment>
<dbReference type="GO" id="GO:0016052">
    <property type="term" value="P:carbohydrate catabolic process"/>
    <property type="evidence" value="ECO:0007669"/>
    <property type="project" value="TreeGrafter"/>
</dbReference>
<organism evidence="5 6">
    <name type="scientific">Weissella soli</name>
    <dbReference type="NCBI Taxonomy" id="155866"/>
    <lineage>
        <taxon>Bacteria</taxon>
        <taxon>Bacillati</taxon>
        <taxon>Bacillota</taxon>
        <taxon>Bacilli</taxon>
        <taxon>Lactobacillales</taxon>
        <taxon>Lactobacillaceae</taxon>
        <taxon>Weissella</taxon>
    </lineage>
</organism>
<dbReference type="FunFam" id="3.20.20.80:FF:000004">
    <property type="entry name" value="Beta-glucosidase 6-phospho-beta-glucosidase"/>
    <property type="match status" value="1"/>
</dbReference>
<evidence type="ECO:0000256" key="3">
    <source>
        <dbReference type="ARBA" id="ARBA00023295"/>
    </source>
</evidence>
<keyword evidence="2" id="KW-0378">Hydrolase</keyword>
<dbReference type="Pfam" id="PF00232">
    <property type="entry name" value="Glyco_hydro_1"/>
    <property type="match status" value="1"/>
</dbReference>
<dbReference type="PRINTS" id="PR00131">
    <property type="entry name" value="GLHYDRLASE1"/>
</dbReference>
<dbReference type="Proteomes" id="UP000254912">
    <property type="component" value="Unassembled WGS sequence"/>
</dbReference>
<dbReference type="GO" id="GO:0005829">
    <property type="term" value="C:cytosol"/>
    <property type="evidence" value="ECO:0007669"/>
    <property type="project" value="TreeGrafter"/>
</dbReference>
<evidence type="ECO:0000313" key="6">
    <source>
        <dbReference type="Proteomes" id="UP000254912"/>
    </source>
</evidence>
<proteinExistence type="inferred from homology"/>
<evidence type="ECO:0000256" key="4">
    <source>
        <dbReference type="RuleBase" id="RU003690"/>
    </source>
</evidence>
<dbReference type="InterPro" id="IPR001360">
    <property type="entry name" value="Glyco_hydro_1"/>
</dbReference>